<accession>A0A2K9VD83</accession>
<keyword evidence="3" id="KW-1185">Reference proteome</keyword>
<dbReference type="RefSeq" id="YP_009798484.1">
    <property type="nucleotide sequence ID" value="NC_047926.1"/>
</dbReference>
<proteinExistence type="predicted"/>
<sequence>MNFTKLFEDAGYKVKFIDKKNGKIKSSPLGISWTTFFFGVFAPLFRGDWLGAFGVFCVLSVAGYAVSPITVLVIQIAVAVFYNYIYVSRLLAKGYELYDANDIELVKKHGYDVKMHVYNVKMDNTGEENDK</sequence>
<dbReference type="PROSITE" id="PS50890">
    <property type="entry name" value="PUA"/>
    <property type="match status" value="1"/>
</dbReference>
<keyword evidence="1" id="KW-0472">Membrane</keyword>
<organism evidence="2 3">
    <name type="scientific">Lactobacillus phage Semele</name>
    <dbReference type="NCBI Taxonomy" id="2079433"/>
    <lineage>
        <taxon>Viruses</taxon>
        <taxon>Duplodnaviria</taxon>
        <taxon>Heunggongvirae</taxon>
        <taxon>Uroviricota</taxon>
        <taxon>Caudoviricetes</taxon>
        <taxon>Herelleviridae</taxon>
        <taxon>Harbinvirus</taxon>
        <taxon>Harbinvirus semele</taxon>
    </lineage>
</organism>
<evidence type="ECO:0008006" key="4">
    <source>
        <dbReference type="Google" id="ProtNLM"/>
    </source>
</evidence>
<keyword evidence="1" id="KW-1133">Transmembrane helix</keyword>
<evidence type="ECO:0000256" key="1">
    <source>
        <dbReference type="SAM" id="Phobius"/>
    </source>
</evidence>
<protein>
    <recommendedName>
        <fullName evidence="4">DUF2628 domain-containing protein</fullName>
    </recommendedName>
</protein>
<dbReference type="KEGG" id="vg:54988946"/>
<reference evidence="2" key="1">
    <citation type="submission" date="2018-01" db="EMBL/GenBank/DDBJ databases">
        <title>Lactobacillus phages that infect wine-derived L. plantarum strains.</title>
        <authorList>
            <person name="Kyrkou I."/>
            <person name="Hestbjerg Hansen L."/>
        </authorList>
    </citation>
    <scope>NUCLEOTIDE SEQUENCE [LARGE SCALE GENOMIC DNA]</scope>
</reference>
<dbReference type="GeneID" id="54988946"/>
<keyword evidence="1" id="KW-0812">Transmembrane</keyword>
<feature type="transmembrane region" description="Helical" evidence="1">
    <location>
        <begin position="52"/>
        <end position="85"/>
    </location>
</feature>
<name>A0A2K9VD83_9CAUD</name>
<evidence type="ECO:0000313" key="3">
    <source>
        <dbReference type="Proteomes" id="UP000240377"/>
    </source>
</evidence>
<dbReference type="EMBL" id="MG765279">
    <property type="protein sequence ID" value="AUV60165.1"/>
    <property type="molecule type" value="Genomic_DNA"/>
</dbReference>
<feature type="transmembrane region" description="Helical" evidence="1">
    <location>
        <begin position="29"/>
        <end position="46"/>
    </location>
</feature>
<evidence type="ECO:0000313" key="2">
    <source>
        <dbReference type="EMBL" id="AUV60165.1"/>
    </source>
</evidence>
<dbReference type="Proteomes" id="UP000240377">
    <property type="component" value="Segment"/>
</dbReference>